<accession>A0A2W5CUU4</accession>
<comment type="caution">
    <text evidence="9">The sequence shown here is derived from an EMBL/GenBank/DDBJ whole genome shotgun (WGS) entry which is preliminary data.</text>
</comment>
<reference evidence="9 10" key="1">
    <citation type="submission" date="2017-08" db="EMBL/GenBank/DDBJ databases">
        <title>Infants hospitalized years apart are colonized by the same room-sourced microbial strains.</title>
        <authorList>
            <person name="Brooks B."/>
            <person name="Olm M.R."/>
            <person name="Firek B.A."/>
            <person name="Baker R."/>
            <person name="Thomas B.C."/>
            <person name="Morowitz M.J."/>
            <person name="Banfield J.F."/>
        </authorList>
    </citation>
    <scope>NUCLEOTIDE SEQUENCE [LARGE SCALE GENOMIC DNA]</scope>
    <source>
        <strain evidence="9">S2_009_000_R2_77</strain>
    </source>
</reference>
<dbReference type="Proteomes" id="UP000249198">
    <property type="component" value="Unassembled WGS sequence"/>
</dbReference>
<dbReference type="Pfam" id="PF07690">
    <property type="entry name" value="MFS_1"/>
    <property type="match status" value="1"/>
</dbReference>
<evidence type="ECO:0000259" key="8">
    <source>
        <dbReference type="PROSITE" id="PS50850"/>
    </source>
</evidence>
<evidence type="ECO:0000256" key="5">
    <source>
        <dbReference type="ARBA" id="ARBA00022989"/>
    </source>
</evidence>
<keyword evidence="2" id="KW-0813">Transport</keyword>
<comment type="subcellular location">
    <subcellularLocation>
        <location evidence="1">Cell membrane</location>
        <topology evidence="1">Multi-pass membrane protein</topology>
    </subcellularLocation>
</comment>
<organism evidence="9 10">
    <name type="scientific">Pseudomonas kuykendallii</name>
    <dbReference type="NCBI Taxonomy" id="1007099"/>
    <lineage>
        <taxon>Bacteria</taxon>
        <taxon>Pseudomonadati</taxon>
        <taxon>Pseudomonadota</taxon>
        <taxon>Gammaproteobacteria</taxon>
        <taxon>Pseudomonadales</taxon>
        <taxon>Pseudomonadaceae</taxon>
        <taxon>Pseudomonas</taxon>
    </lineage>
</organism>
<name>A0A2W5CUU4_9PSED</name>
<evidence type="ECO:0000256" key="3">
    <source>
        <dbReference type="ARBA" id="ARBA00022475"/>
    </source>
</evidence>
<dbReference type="SUPFAM" id="SSF103473">
    <property type="entry name" value="MFS general substrate transporter"/>
    <property type="match status" value="1"/>
</dbReference>
<evidence type="ECO:0000256" key="6">
    <source>
        <dbReference type="ARBA" id="ARBA00023136"/>
    </source>
</evidence>
<dbReference type="RefSeq" id="WP_273233881.1">
    <property type="nucleotide sequence ID" value="NZ_QFOH01000023.1"/>
</dbReference>
<feature type="transmembrane region" description="Helical" evidence="7">
    <location>
        <begin position="191"/>
        <end position="210"/>
    </location>
</feature>
<dbReference type="CDD" id="cd17369">
    <property type="entry name" value="MFS_ShiA_like"/>
    <property type="match status" value="1"/>
</dbReference>
<feature type="transmembrane region" description="Helical" evidence="7">
    <location>
        <begin position="311"/>
        <end position="331"/>
    </location>
</feature>
<dbReference type="PROSITE" id="PS50850">
    <property type="entry name" value="MFS"/>
    <property type="match status" value="1"/>
</dbReference>
<dbReference type="EMBL" id="QFOH01000023">
    <property type="protein sequence ID" value="PZP21993.1"/>
    <property type="molecule type" value="Genomic_DNA"/>
</dbReference>
<evidence type="ECO:0000256" key="7">
    <source>
        <dbReference type="SAM" id="Phobius"/>
    </source>
</evidence>
<feature type="domain" description="Major facilitator superfamily (MFS) profile" evidence="8">
    <location>
        <begin position="19"/>
        <end position="430"/>
    </location>
</feature>
<evidence type="ECO:0000256" key="2">
    <source>
        <dbReference type="ARBA" id="ARBA00022448"/>
    </source>
</evidence>
<dbReference type="InterPro" id="IPR011701">
    <property type="entry name" value="MFS"/>
</dbReference>
<dbReference type="GO" id="GO:0022857">
    <property type="term" value="F:transmembrane transporter activity"/>
    <property type="evidence" value="ECO:0007669"/>
    <property type="project" value="InterPro"/>
</dbReference>
<feature type="transmembrane region" description="Helical" evidence="7">
    <location>
        <begin position="157"/>
        <end position="179"/>
    </location>
</feature>
<evidence type="ECO:0000256" key="1">
    <source>
        <dbReference type="ARBA" id="ARBA00004651"/>
    </source>
</evidence>
<keyword evidence="6 7" id="KW-0472">Membrane</keyword>
<feature type="transmembrane region" description="Helical" evidence="7">
    <location>
        <begin position="281"/>
        <end position="299"/>
    </location>
</feature>
<feature type="transmembrane region" description="Helical" evidence="7">
    <location>
        <begin position="116"/>
        <end position="136"/>
    </location>
</feature>
<feature type="transmembrane region" description="Helical" evidence="7">
    <location>
        <begin position="59"/>
        <end position="80"/>
    </location>
</feature>
<dbReference type="PANTHER" id="PTHR43045:SF1">
    <property type="entry name" value="SHIKIMATE TRANSPORTER"/>
    <property type="match status" value="1"/>
</dbReference>
<evidence type="ECO:0000313" key="9">
    <source>
        <dbReference type="EMBL" id="PZP21993.1"/>
    </source>
</evidence>
<feature type="transmembrane region" description="Helical" evidence="7">
    <location>
        <begin position="337"/>
        <end position="355"/>
    </location>
</feature>
<keyword evidence="3" id="KW-1003">Cell membrane</keyword>
<feature type="transmembrane region" description="Helical" evidence="7">
    <location>
        <begin position="376"/>
        <end position="400"/>
    </location>
</feature>
<sequence length="450" mass="48584">MNESLSTGGRSGRKHYRIAGLASMAGTTIEWYDFFLYGTAAALVFNKLFFPALDPITGVLAAFATYAVGFIGRPLGGIIFGHFGDRIGRKSMLMMTLMMMGIPTIAIGLIPTYEQIGYWAAVILVLMRFLQGMAVGGEWGGAVLMAVEHAPEGKKGFYGSLPQTGVGAGLVLSSLAMGAVATLPEEQMMSWGWRLPFLASVVLLGVGWLIRVKVAESPDFEKLKEQKREVRVPLFEVVRKYPRATLTIIGARMAENAWFYMAVTFALAYAANQLKIPRADVLHAITAGAAISLLTMPFCGWLSDKVGQKRLYFAGLLLLCAFVYPFFSMLGTREPLLVWWAMVLAVGVVFPILYAPESLLFARQFPAQIRYSGISLAVQVAGVLGGGFAPMIATSLLGAADGSPRYVVAYLIGMGVVALFCTALMQGDRAAIDNMKPAQSRRASPALDTP</sequence>
<dbReference type="Gene3D" id="1.20.1250.20">
    <property type="entry name" value="MFS general substrate transporter like domains"/>
    <property type="match status" value="2"/>
</dbReference>
<dbReference type="GO" id="GO:0005886">
    <property type="term" value="C:plasma membrane"/>
    <property type="evidence" value="ECO:0007669"/>
    <property type="project" value="UniProtKB-SubCell"/>
</dbReference>
<keyword evidence="5 7" id="KW-1133">Transmembrane helix</keyword>
<dbReference type="AlphaFoldDB" id="A0A2W5CUU4"/>
<evidence type="ECO:0000256" key="4">
    <source>
        <dbReference type="ARBA" id="ARBA00022692"/>
    </source>
</evidence>
<dbReference type="PANTHER" id="PTHR43045">
    <property type="entry name" value="SHIKIMATE TRANSPORTER"/>
    <property type="match status" value="1"/>
</dbReference>
<dbReference type="InterPro" id="IPR036259">
    <property type="entry name" value="MFS_trans_sf"/>
</dbReference>
<proteinExistence type="predicted"/>
<dbReference type="FunFam" id="1.20.1250.20:FF:000001">
    <property type="entry name" value="Dicarboxylate MFS transporter"/>
    <property type="match status" value="1"/>
</dbReference>
<dbReference type="InterPro" id="IPR020846">
    <property type="entry name" value="MFS_dom"/>
</dbReference>
<protein>
    <submittedName>
        <fullName evidence="9">MFS transporter</fullName>
    </submittedName>
</protein>
<feature type="transmembrane region" description="Helical" evidence="7">
    <location>
        <begin position="257"/>
        <end position="275"/>
    </location>
</feature>
<gene>
    <name evidence="9" type="ORF">DI599_17470</name>
</gene>
<feature type="transmembrane region" description="Helical" evidence="7">
    <location>
        <begin position="406"/>
        <end position="425"/>
    </location>
</feature>
<keyword evidence="4 7" id="KW-0812">Transmembrane</keyword>
<feature type="transmembrane region" description="Helical" evidence="7">
    <location>
        <begin position="92"/>
        <end position="110"/>
    </location>
</feature>
<evidence type="ECO:0000313" key="10">
    <source>
        <dbReference type="Proteomes" id="UP000249198"/>
    </source>
</evidence>